<evidence type="ECO:0000256" key="1">
    <source>
        <dbReference type="SAM" id="Coils"/>
    </source>
</evidence>
<feature type="compositionally biased region" description="Low complexity" evidence="2">
    <location>
        <begin position="263"/>
        <end position="287"/>
    </location>
</feature>
<feature type="coiled-coil region" evidence="1">
    <location>
        <begin position="306"/>
        <end position="343"/>
    </location>
</feature>
<feature type="compositionally biased region" description="Low complexity" evidence="2">
    <location>
        <begin position="1"/>
        <end position="15"/>
    </location>
</feature>
<organism evidence="3 4">
    <name type="scientific">Leucocoprinus leucothites</name>
    <dbReference type="NCBI Taxonomy" id="201217"/>
    <lineage>
        <taxon>Eukaryota</taxon>
        <taxon>Fungi</taxon>
        <taxon>Dikarya</taxon>
        <taxon>Basidiomycota</taxon>
        <taxon>Agaricomycotina</taxon>
        <taxon>Agaricomycetes</taxon>
        <taxon>Agaricomycetidae</taxon>
        <taxon>Agaricales</taxon>
        <taxon>Agaricineae</taxon>
        <taxon>Agaricaceae</taxon>
        <taxon>Leucocoprinus</taxon>
    </lineage>
</organism>
<sequence>MGSLLSRLPLPEPSSNTARSQTCPPKRSPNTTPTKRSSNTSQPQSRPAKQSNMSQTQSRAPNHLSSATSSQPCPPKQSSVTSAPQSRPPEHSPGNVPPAPPLQVRPPEHSSDISPSQASPHKNSPTTMSQPSNGKTVNYTLDSIARRNAQLDRDEEELHECVVVTEGNDQKIMNWIHALRQDENELTQRSITDCVCRHEPSCPNSRIFPCLKSYSRFNTSPVSALLETPNHARIEERFKRRKQSEDGTDRPPGYQESNPSKHNGPPGTSTPGLSTTSSSGSNLQTSQFDLEGCSHGNTAVTGIMKGNELEEAYKAVERRADRLEKLRKETDQIYAEQRNCKKEGEDWMVQLRIVRFRFERRAGECTCRRQGNC</sequence>
<dbReference type="OrthoDB" id="3123487at2759"/>
<reference evidence="3 4" key="1">
    <citation type="journal article" date="2020" name="ISME J.">
        <title>Uncovering the hidden diversity of litter-decomposition mechanisms in mushroom-forming fungi.</title>
        <authorList>
            <person name="Floudas D."/>
            <person name="Bentzer J."/>
            <person name="Ahren D."/>
            <person name="Johansson T."/>
            <person name="Persson P."/>
            <person name="Tunlid A."/>
        </authorList>
    </citation>
    <scope>NUCLEOTIDE SEQUENCE [LARGE SCALE GENOMIC DNA]</scope>
    <source>
        <strain evidence="3 4">CBS 146.42</strain>
    </source>
</reference>
<dbReference type="Proteomes" id="UP000559027">
    <property type="component" value="Unassembled WGS sequence"/>
</dbReference>
<comment type="caution">
    <text evidence="3">The sequence shown here is derived from an EMBL/GenBank/DDBJ whole genome shotgun (WGS) entry which is preliminary data.</text>
</comment>
<feature type="region of interest" description="Disordered" evidence="2">
    <location>
        <begin position="1"/>
        <end position="137"/>
    </location>
</feature>
<keyword evidence="4" id="KW-1185">Reference proteome</keyword>
<evidence type="ECO:0000256" key="2">
    <source>
        <dbReference type="SAM" id="MobiDB-lite"/>
    </source>
</evidence>
<evidence type="ECO:0000313" key="3">
    <source>
        <dbReference type="EMBL" id="KAF5348468.1"/>
    </source>
</evidence>
<feature type="compositionally biased region" description="Basic and acidic residues" evidence="2">
    <location>
        <begin position="233"/>
        <end position="249"/>
    </location>
</feature>
<accession>A0A8H5CVS1</accession>
<keyword evidence="1" id="KW-0175">Coiled coil</keyword>
<proteinExistence type="predicted"/>
<gene>
    <name evidence="3" type="ORF">D9756_009674</name>
</gene>
<feature type="region of interest" description="Disordered" evidence="2">
    <location>
        <begin position="233"/>
        <end position="292"/>
    </location>
</feature>
<evidence type="ECO:0000313" key="4">
    <source>
        <dbReference type="Proteomes" id="UP000559027"/>
    </source>
</evidence>
<feature type="compositionally biased region" description="Polar residues" evidence="2">
    <location>
        <begin position="112"/>
        <end position="137"/>
    </location>
</feature>
<dbReference type="EMBL" id="JAACJO010000019">
    <property type="protein sequence ID" value="KAF5348468.1"/>
    <property type="molecule type" value="Genomic_DNA"/>
</dbReference>
<dbReference type="AlphaFoldDB" id="A0A8H5CVS1"/>
<feature type="compositionally biased region" description="Polar residues" evidence="2">
    <location>
        <begin position="16"/>
        <end position="85"/>
    </location>
</feature>
<name>A0A8H5CVS1_9AGAR</name>
<feature type="compositionally biased region" description="Pro residues" evidence="2">
    <location>
        <begin position="95"/>
        <end position="104"/>
    </location>
</feature>
<protein>
    <submittedName>
        <fullName evidence="3">Uncharacterized protein</fullName>
    </submittedName>
</protein>